<keyword evidence="1" id="KW-0812">Transmembrane</keyword>
<feature type="transmembrane region" description="Helical" evidence="1">
    <location>
        <begin position="7"/>
        <end position="27"/>
    </location>
</feature>
<accession>A0ABV2JU27</accession>
<feature type="transmembrane region" description="Helical" evidence="1">
    <location>
        <begin position="186"/>
        <end position="204"/>
    </location>
</feature>
<keyword evidence="1" id="KW-1133">Transmembrane helix</keyword>
<feature type="transmembrane region" description="Helical" evidence="1">
    <location>
        <begin position="142"/>
        <end position="174"/>
    </location>
</feature>
<sequence>MKQLLRLPSFYLSLPLLATCGLTLLTYDLPPDYLEGLLLLVTMALAIFAFDVVAGIRLPTSSMFRRRDYTGTRDAFVALLFAGLIVLFCLLDLTLFPIPLFSTPSSYANMEGGRDHIRHVSDMCWVLPPIGMLCARNKSLRAALIAIGFVFPVLVIDRNRIFAALFSVVLVILLRRDDARPLPWKSVALLVVGGATLFSVLGILRSGTLDYVTLPFSDMYKAAPQGVKWLLLYASAGPYNFGSILAKHYVDSHFLINQLVPMSGSIATAGTGIPLDAANINVGTEFFPFLMAWGPLGAAVSIVALYALLLWSVRRLQPTVPLFGLLIFLRVSYTCLMAPFAPQAFTWTNAGFILLCLLLQLIAALLPNHRPSGTDNSIDHTLPTNRGMVPPTLS</sequence>
<evidence type="ECO:0000256" key="1">
    <source>
        <dbReference type="SAM" id="Phobius"/>
    </source>
</evidence>
<proteinExistence type="predicted"/>
<organism evidence="2 3">
    <name type="scientific">Dyella japonica</name>
    <dbReference type="NCBI Taxonomy" id="231455"/>
    <lineage>
        <taxon>Bacteria</taxon>
        <taxon>Pseudomonadati</taxon>
        <taxon>Pseudomonadota</taxon>
        <taxon>Gammaproteobacteria</taxon>
        <taxon>Lysobacterales</taxon>
        <taxon>Rhodanobacteraceae</taxon>
        <taxon>Dyella</taxon>
    </lineage>
</organism>
<protein>
    <recommendedName>
        <fullName evidence="4">Oligosaccharide repeat unit polymerase</fullName>
    </recommendedName>
</protein>
<gene>
    <name evidence="2" type="ORF">ABIC75_000990</name>
</gene>
<comment type="caution">
    <text evidence="2">The sequence shown here is derived from an EMBL/GenBank/DDBJ whole genome shotgun (WGS) entry which is preliminary data.</text>
</comment>
<feature type="transmembrane region" description="Helical" evidence="1">
    <location>
        <begin position="347"/>
        <end position="366"/>
    </location>
</feature>
<reference evidence="2 3" key="1">
    <citation type="submission" date="2024-06" db="EMBL/GenBank/DDBJ databases">
        <title>Sorghum-associated microbial communities from plants grown in Nebraska, USA.</title>
        <authorList>
            <person name="Schachtman D."/>
        </authorList>
    </citation>
    <scope>NUCLEOTIDE SEQUENCE [LARGE SCALE GENOMIC DNA]</scope>
    <source>
        <strain evidence="2 3">1073</strain>
    </source>
</reference>
<dbReference type="EMBL" id="JBEPMU010000001">
    <property type="protein sequence ID" value="MET3651288.1"/>
    <property type="molecule type" value="Genomic_DNA"/>
</dbReference>
<feature type="transmembrane region" description="Helical" evidence="1">
    <location>
        <begin position="75"/>
        <end position="98"/>
    </location>
</feature>
<evidence type="ECO:0000313" key="2">
    <source>
        <dbReference type="EMBL" id="MET3651288.1"/>
    </source>
</evidence>
<dbReference type="RefSeq" id="WP_354012730.1">
    <property type="nucleotide sequence ID" value="NZ_JBEPMU010000001.1"/>
</dbReference>
<dbReference type="Proteomes" id="UP001549184">
    <property type="component" value="Unassembled WGS sequence"/>
</dbReference>
<evidence type="ECO:0000313" key="3">
    <source>
        <dbReference type="Proteomes" id="UP001549184"/>
    </source>
</evidence>
<keyword evidence="1" id="KW-0472">Membrane</keyword>
<name>A0ABV2JU27_9GAMM</name>
<evidence type="ECO:0008006" key="4">
    <source>
        <dbReference type="Google" id="ProtNLM"/>
    </source>
</evidence>
<feature type="transmembrane region" description="Helical" evidence="1">
    <location>
        <begin position="33"/>
        <end position="54"/>
    </location>
</feature>
<keyword evidence="3" id="KW-1185">Reference proteome</keyword>
<feature type="transmembrane region" description="Helical" evidence="1">
    <location>
        <begin position="322"/>
        <end position="341"/>
    </location>
</feature>
<feature type="transmembrane region" description="Helical" evidence="1">
    <location>
        <begin position="286"/>
        <end position="310"/>
    </location>
</feature>